<organism evidence="1 2">
    <name type="scientific">Pseudomonas syringae pv. actinidiae</name>
    <dbReference type="NCBI Taxonomy" id="103796"/>
    <lineage>
        <taxon>Bacteria</taxon>
        <taxon>Pseudomonadati</taxon>
        <taxon>Pseudomonadota</taxon>
        <taxon>Gammaproteobacteria</taxon>
        <taxon>Pseudomonadales</taxon>
        <taxon>Pseudomonadaceae</taxon>
        <taxon>Pseudomonas</taxon>
        <taxon>Pseudomonas syringae</taxon>
    </lineage>
</organism>
<dbReference type="Proteomes" id="UP000247480">
    <property type="component" value="Unassembled WGS sequence"/>
</dbReference>
<name>A0A2V0QEI8_PSESF</name>
<sequence>MLGTAKQHFEEDISRASALLAHARTCEESVLRDDIMRASWMMAVGACDAYFSDAYADLIARTLNAKDLQPAVELPDRLNNLKVPVIAVIRKTSGWRWRMAARELIEDENVLSLDKIRQLFNQFCRKGHKPISKDTIASWLLHKEAKSRLFGITKTSYRGLTPAQQDKKKGDMVEHFSEFFKYIFQRRHDCIHNCDRPKMALLSISDRVLEKRIEDITFLVNRCHDALQVEFPEYLRETGFSGAVRARACAGKPN</sequence>
<reference evidence="1 2" key="1">
    <citation type="submission" date="2018-04" db="EMBL/GenBank/DDBJ databases">
        <title>Draft genome sequence of Pseudomonas syringae pv. actinidiae biovar 1 strains isolated from kiwifruit in Kagawa prefecture.</title>
        <authorList>
            <person name="Tabuchi M."/>
            <person name="Saito M."/>
            <person name="Fujiwara S."/>
            <person name="Sasa N."/>
            <person name="Akimitsu K."/>
            <person name="Gomi K."/>
            <person name="Konishi-Sugita S."/>
            <person name="Hamano K."/>
            <person name="Kataoka I."/>
        </authorList>
    </citation>
    <scope>NUCLEOTIDE SEQUENCE [LARGE SCALE GENOMIC DNA]</scope>
    <source>
        <strain evidence="1 2">MAFF212206</strain>
    </source>
</reference>
<dbReference type="EMBL" id="BGJZ01000244">
    <property type="protein sequence ID" value="GBH11546.1"/>
    <property type="molecule type" value="Genomic_DNA"/>
</dbReference>
<comment type="caution">
    <text evidence="1">The sequence shown here is derived from an EMBL/GenBank/DDBJ whole genome shotgun (WGS) entry which is preliminary data.</text>
</comment>
<gene>
    <name evidence="1" type="ORF">KPSA1_04987</name>
</gene>
<dbReference type="RefSeq" id="WP_110459694.1">
    <property type="nucleotide sequence ID" value="NZ_AP019411.1"/>
</dbReference>
<accession>A0A2V0QEI8</accession>
<evidence type="ECO:0000313" key="1">
    <source>
        <dbReference type="EMBL" id="GBH11546.1"/>
    </source>
</evidence>
<protein>
    <submittedName>
        <fullName evidence="1">Mg-chelatase subunit ChlI</fullName>
    </submittedName>
</protein>
<dbReference type="AlphaFoldDB" id="A0A2V0QEI8"/>
<proteinExistence type="predicted"/>
<evidence type="ECO:0000313" key="2">
    <source>
        <dbReference type="Proteomes" id="UP000247480"/>
    </source>
</evidence>